<dbReference type="PANTHER" id="PTHR34371">
    <property type="entry name" value="OS01G0551000 PROTEIN"/>
    <property type="match status" value="1"/>
</dbReference>
<evidence type="ECO:0000256" key="1">
    <source>
        <dbReference type="SAM" id="MobiDB-lite"/>
    </source>
</evidence>
<dbReference type="AlphaFoldDB" id="A0AA88UE07"/>
<reference evidence="2" key="1">
    <citation type="submission" date="2022-12" db="EMBL/GenBank/DDBJ databases">
        <title>Draft genome assemblies for two species of Escallonia (Escalloniales).</title>
        <authorList>
            <person name="Chanderbali A."/>
            <person name="Dervinis C."/>
            <person name="Anghel I."/>
            <person name="Soltis D."/>
            <person name="Soltis P."/>
            <person name="Zapata F."/>
        </authorList>
    </citation>
    <scope>NUCLEOTIDE SEQUENCE</scope>
    <source>
        <strain evidence="2">UCBG92.1500</strain>
        <tissue evidence="2">Leaf</tissue>
    </source>
</reference>
<dbReference type="Proteomes" id="UP001187471">
    <property type="component" value="Unassembled WGS sequence"/>
</dbReference>
<proteinExistence type="predicted"/>
<gene>
    <name evidence="2" type="ORF">RJ640_004011</name>
</gene>
<name>A0AA88UE07_9ASTE</name>
<organism evidence="2 3">
    <name type="scientific">Escallonia rubra</name>
    <dbReference type="NCBI Taxonomy" id="112253"/>
    <lineage>
        <taxon>Eukaryota</taxon>
        <taxon>Viridiplantae</taxon>
        <taxon>Streptophyta</taxon>
        <taxon>Embryophyta</taxon>
        <taxon>Tracheophyta</taxon>
        <taxon>Spermatophyta</taxon>
        <taxon>Magnoliopsida</taxon>
        <taxon>eudicotyledons</taxon>
        <taxon>Gunneridae</taxon>
        <taxon>Pentapetalae</taxon>
        <taxon>asterids</taxon>
        <taxon>campanulids</taxon>
        <taxon>Escalloniales</taxon>
        <taxon>Escalloniaceae</taxon>
        <taxon>Escallonia</taxon>
    </lineage>
</organism>
<feature type="compositionally biased region" description="Low complexity" evidence="1">
    <location>
        <begin position="1"/>
        <end position="20"/>
    </location>
</feature>
<sequence length="246" mass="26461">MGSESEPPSTPKLPLLSTIPPYSPEHSGMLTPPLQTSASVPFRWEEEPGKPLPCTALIPLPNPDSKSYGISKCLELPPRMLFMEPKMTKTPSPTNVLDGPYSVGKARISSSFRFSRVRAGSFESLDSFGNMSPERGGGQQLGSNVLDAKKGQKGKGIFSSLKSIKIGKKEAGGGSFVFPSSVDIAGCGADDEVAGSAKVKMGGMRRNGSFSSLYQTRPHFWAAIYEGFKQVMPWKSRKSKKEGLIV</sequence>
<evidence type="ECO:0000313" key="2">
    <source>
        <dbReference type="EMBL" id="KAK2971717.1"/>
    </source>
</evidence>
<keyword evidence="3" id="KW-1185">Reference proteome</keyword>
<dbReference type="EMBL" id="JAVXUO010002566">
    <property type="protein sequence ID" value="KAK2971717.1"/>
    <property type="molecule type" value="Genomic_DNA"/>
</dbReference>
<accession>A0AA88UE07</accession>
<feature type="region of interest" description="Disordered" evidence="1">
    <location>
        <begin position="1"/>
        <end position="35"/>
    </location>
</feature>
<evidence type="ECO:0000313" key="3">
    <source>
        <dbReference type="Proteomes" id="UP001187471"/>
    </source>
</evidence>
<comment type="caution">
    <text evidence="2">The sequence shown here is derived from an EMBL/GenBank/DDBJ whole genome shotgun (WGS) entry which is preliminary data.</text>
</comment>
<protein>
    <submittedName>
        <fullName evidence="2">Uncharacterized protein</fullName>
    </submittedName>
</protein>
<dbReference type="PANTHER" id="PTHR34371:SF2">
    <property type="entry name" value="DUF688 FAMILY PROTEIN"/>
    <property type="match status" value="1"/>
</dbReference>